<comment type="caution">
    <text evidence="2">The sequence shown here is derived from an EMBL/GenBank/DDBJ whole genome shotgun (WGS) entry which is preliminary data.</text>
</comment>
<reference evidence="2 3" key="1">
    <citation type="submission" date="2024-11" db="EMBL/GenBank/DDBJ databases">
        <title>Chromosome-level genome assembly of the freshwater bivalve Anodonta woodiana.</title>
        <authorList>
            <person name="Chen X."/>
        </authorList>
    </citation>
    <scope>NUCLEOTIDE SEQUENCE [LARGE SCALE GENOMIC DNA]</scope>
    <source>
        <strain evidence="2">MN2024</strain>
        <tissue evidence="2">Gills</tissue>
    </source>
</reference>
<evidence type="ECO:0000313" key="2">
    <source>
        <dbReference type="EMBL" id="KAL3853733.1"/>
    </source>
</evidence>
<accession>A0ABD3UYY7</accession>
<dbReference type="AlphaFoldDB" id="A0ABD3UYY7"/>
<organism evidence="2 3">
    <name type="scientific">Sinanodonta woodiana</name>
    <name type="common">Chinese pond mussel</name>
    <name type="synonym">Anodonta woodiana</name>
    <dbReference type="NCBI Taxonomy" id="1069815"/>
    <lineage>
        <taxon>Eukaryota</taxon>
        <taxon>Metazoa</taxon>
        <taxon>Spiralia</taxon>
        <taxon>Lophotrochozoa</taxon>
        <taxon>Mollusca</taxon>
        <taxon>Bivalvia</taxon>
        <taxon>Autobranchia</taxon>
        <taxon>Heteroconchia</taxon>
        <taxon>Palaeoheterodonta</taxon>
        <taxon>Unionida</taxon>
        <taxon>Unionoidea</taxon>
        <taxon>Unionidae</taxon>
        <taxon>Unioninae</taxon>
        <taxon>Sinanodonta</taxon>
    </lineage>
</organism>
<feature type="domain" description="DZIP3-like HEPN" evidence="1">
    <location>
        <begin position="230"/>
        <end position="362"/>
    </location>
</feature>
<dbReference type="SUPFAM" id="SSF48464">
    <property type="entry name" value="ENTH/VHS domain"/>
    <property type="match status" value="1"/>
</dbReference>
<protein>
    <recommendedName>
        <fullName evidence="1">DZIP3-like HEPN domain-containing protein</fullName>
    </recommendedName>
</protein>
<sequence length="455" mass="52552">MEVRKQLSALELWEKDLRDTIVINEAQRNTLNKMSSEIQNLVTEHCVLLAAVRTWTKDFINVCHMNQSDLLHLIEQHNERTHSLLSTFLQQLDVIVKQGSNDLNDALQTCQQDDGNCSSELKTNIHTCFMSWKLNIDKLIDSWVKNIPSCFNQNILQNLLTCTRNDLTGVHNTCQANVNNICNTWHTGLQNEFSELNHQLQQVGQSTGDQLGLARKLHEKLKTFPSVSESQIKAFFDSKETDLKKFKKRHILTEPQWSLMFPFQGSIDLETFDITLSSALLRNICSVYPPELGWSDKILDTDHSVGADLMRLKQYRNDYVGHISHLALPNSDFEQIWGILETMLHRLSMPLGNDFGQDIKKKIIKLRTCPFDDHANIKVQHELLNWYKSDSGQLPEKLENIYQLQEEMHYKLSHTIGVMRSELQDLKIEIGCMKEGSICHCILLKIVHNLIFLIY</sequence>
<dbReference type="InterPro" id="IPR041249">
    <property type="entry name" value="HEPN_DZIP3"/>
</dbReference>
<gene>
    <name evidence="2" type="ORF">ACJMK2_017250</name>
</gene>
<keyword evidence="3" id="KW-1185">Reference proteome</keyword>
<dbReference type="Proteomes" id="UP001634394">
    <property type="component" value="Unassembled WGS sequence"/>
</dbReference>
<dbReference type="EMBL" id="JBJQND010000015">
    <property type="protein sequence ID" value="KAL3853733.1"/>
    <property type="molecule type" value="Genomic_DNA"/>
</dbReference>
<evidence type="ECO:0000259" key="1">
    <source>
        <dbReference type="Pfam" id="PF18738"/>
    </source>
</evidence>
<dbReference type="InterPro" id="IPR008942">
    <property type="entry name" value="ENTH_VHS"/>
</dbReference>
<proteinExistence type="predicted"/>
<name>A0ABD3UYY7_SINWO</name>
<dbReference type="Pfam" id="PF18738">
    <property type="entry name" value="HEPN_DZIP3"/>
    <property type="match status" value="1"/>
</dbReference>
<evidence type="ECO:0000313" key="3">
    <source>
        <dbReference type="Proteomes" id="UP001634394"/>
    </source>
</evidence>